<dbReference type="InParanoid" id="A0A2R5FD49"/>
<dbReference type="Gene3D" id="1.10.510.10">
    <property type="entry name" value="Transferase(Phosphotransferase) domain 1"/>
    <property type="match status" value="1"/>
</dbReference>
<sequence>MHDVTMTQPVQATLNYMAPELSGNVNKVESAVDLFSAGMVLADLYKDLETPEAIRSLISSLQSSDPTQRPTALQAMRHEAFQVEPVKAASCAICLDIYPAEEGVSCADGHFTCKECLSMSVRAAAQAQSHVKVLRDGSMCCVAPDCDLVILGRSIAAAVP</sequence>
<reference evidence="1 2" key="1">
    <citation type="submission" date="2017-12" db="EMBL/GenBank/DDBJ databases">
        <title>Sequencing, de novo assembly and annotation of complete genome of a new Thraustochytrid species, strain FCC1311.</title>
        <authorList>
            <person name="Sedici K."/>
            <person name="Godart F."/>
            <person name="Aiese Cigliano R."/>
            <person name="Sanseverino W."/>
            <person name="Barakat M."/>
            <person name="Ortet P."/>
            <person name="Marechal E."/>
            <person name="Cagnac O."/>
            <person name="Amato A."/>
        </authorList>
    </citation>
    <scope>NUCLEOTIDE SEQUENCE [LARGE SCALE GENOMIC DNA]</scope>
</reference>
<feature type="non-terminal residue" evidence="1">
    <location>
        <position position="160"/>
    </location>
</feature>
<gene>
    <name evidence="1" type="ORF">FCC1311_116522</name>
</gene>
<accession>A0A2R5FD49</accession>
<dbReference type="SUPFAM" id="SSF56112">
    <property type="entry name" value="Protein kinase-like (PK-like)"/>
    <property type="match status" value="1"/>
</dbReference>
<keyword evidence="1" id="KW-0418">Kinase</keyword>
<keyword evidence="2" id="KW-1185">Reference proteome</keyword>
<dbReference type="OrthoDB" id="166708at2759"/>
<comment type="caution">
    <text evidence="1">The sequence shown here is derived from an EMBL/GenBank/DDBJ whole genome shotgun (WGS) entry which is preliminary data.</text>
</comment>
<dbReference type="InterPro" id="IPR011009">
    <property type="entry name" value="Kinase-like_dom_sf"/>
</dbReference>
<protein>
    <submittedName>
        <fullName evidence="1">Protein kinase, putative</fullName>
    </submittedName>
</protein>
<evidence type="ECO:0000313" key="1">
    <source>
        <dbReference type="EMBL" id="GBG16177.1"/>
    </source>
</evidence>
<dbReference type="GO" id="GO:0016301">
    <property type="term" value="F:kinase activity"/>
    <property type="evidence" value="ECO:0007669"/>
    <property type="project" value="UniProtKB-KW"/>
</dbReference>
<dbReference type="EMBL" id="BEYU01001238">
    <property type="protein sequence ID" value="GBG16177.1"/>
    <property type="molecule type" value="Genomic_DNA"/>
</dbReference>
<dbReference type="InterPro" id="IPR013083">
    <property type="entry name" value="Znf_RING/FYVE/PHD"/>
</dbReference>
<organism evidence="1 2">
    <name type="scientific">Hondaea fermentalgiana</name>
    <dbReference type="NCBI Taxonomy" id="2315210"/>
    <lineage>
        <taxon>Eukaryota</taxon>
        <taxon>Sar</taxon>
        <taxon>Stramenopiles</taxon>
        <taxon>Bigyra</taxon>
        <taxon>Labyrinthulomycetes</taxon>
        <taxon>Thraustochytrida</taxon>
        <taxon>Thraustochytriidae</taxon>
        <taxon>Hondaea</taxon>
    </lineage>
</organism>
<dbReference type="Proteomes" id="UP000241890">
    <property type="component" value="Unassembled WGS sequence"/>
</dbReference>
<dbReference type="AlphaFoldDB" id="A0A2R5FD49"/>
<proteinExistence type="predicted"/>
<keyword evidence="1" id="KW-0808">Transferase</keyword>
<dbReference type="Gene3D" id="3.30.40.10">
    <property type="entry name" value="Zinc/RING finger domain, C3HC4 (zinc finger)"/>
    <property type="match status" value="1"/>
</dbReference>
<evidence type="ECO:0000313" key="2">
    <source>
        <dbReference type="Proteomes" id="UP000241890"/>
    </source>
</evidence>
<name>A0A2R5FD49_9STRA</name>